<accession>A0AAV7KZ74</accession>
<organism evidence="1 2">
    <name type="scientific">Pleurodeles waltl</name>
    <name type="common">Iberian ribbed newt</name>
    <dbReference type="NCBI Taxonomy" id="8319"/>
    <lineage>
        <taxon>Eukaryota</taxon>
        <taxon>Metazoa</taxon>
        <taxon>Chordata</taxon>
        <taxon>Craniata</taxon>
        <taxon>Vertebrata</taxon>
        <taxon>Euteleostomi</taxon>
        <taxon>Amphibia</taxon>
        <taxon>Batrachia</taxon>
        <taxon>Caudata</taxon>
        <taxon>Salamandroidea</taxon>
        <taxon>Salamandridae</taxon>
        <taxon>Pleurodelinae</taxon>
        <taxon>Pleurodeles</taxon>
    </lineage>
</organism>
<gene>
    <name evidence="1" type="ORF">NDU88_003839</name>
</gene>
<evidence type="ECO:0000313" key="2">
    <source>
        <dbReference type="Proteomes" id="UP001066276"/>
    </source>
</evidence>
<comment type="caution">
    <text evidence="1">The sequence shown here is derived from an EMBL/GenBank/DDBJ whole genome shotgun (WGS) entry which is preliminary data.</text>
</comment>
<dbReference type="EMBL" id="JANPWB010000016">
    <property type="protein sequence ID" value="KAJ1083684.1"/>
    <property type="molecule type" value="Genomic_DNA"/>
</dbReference>
<dbReference type="AlphaFoldDB" id="A0AAV7KZ74"/>
<sequence length="105" mass="11495">MRYTEGRGQAVGNGGRELKKLRVTPGLSGAIWGGQKASDALQVTGQEPERHRITLVLRAVSLERHAEELGRGHVGRWPGVLGREAVRPRCVCARRRDLHTGAAPR</sequence>
<dbReference type="Proteomes" id="UP001066276">
    <property type="component" value="Chromosome 12"/>
</dbReference>
<evidence type="ECO:0000313" key="1">
    <source>
        <dbReference type="EMBL" id="KAJ1083684.1"/>
    </source>
</evidence>
<proteinExistence type="predicted"/>
<protein>
    <submittedName>
        <fullName evidence="1">Uncharacterized protein</fullName>
    </submittedName>
</protein>
<reference evidence="1" key="1">
    <citation type="journal article" date="2022" name="bioRxiv">
        <title>Sequencing and chromosome-scale assembly of the giantPleurodeles waltlgenome.</title>
        <authorList>
            <person name="Brown T."/>
            <person name="Elewa A."/>
            <person name="Iarovenko S."/>
            <person name="Subramanian E."/>
            <person name="Araus A.J."/>
            <person name="Petzold A."/>
            <person name="Susuki M."/>
            <person name="Suzuki K.-i.T."/>
            <person name="Hayashi T."/>
            <person name="Toyoda A."/>
            <person name="Oliveira C."/>
            <person name="Osipova E."/>
            <person name="Leigh N.D."/>
            <person name="Simon A."/>
            <person name="Yun M.H."/>
        </authorList>
    </citation>
    <scope>NUCLEOTIDE SEQUENCE</scope>
    <source>
        <strain evidence="1">20211129_DDA</strain>
        <tissue evidence="1">Liver</tissue>
    </source>
</reference>
<keyword evidence="2" id="KW-1185">Reference proteome</keyword>
<name>A0AAV7KZ74_PLEWA</name>